<reference evidence="1 2" key="1">
    <citation type="journal article" date="2009" name="Stand. Genomic Sci.">
        <title>Complete genome sequence of Slackia heliotrinireducens type strain (RHS 1).</title>
        <authorList>
            <person name="Pukall R."/>
            <person name="Lapidus A."/>
            <person name="Nolan M."/>
            <person name="Copeland A."/>
            <person name="Glavina Del Rio T."/>
            <person name="Lucas S."/>
            <person name="Chen F."/>
            <person name="Tice H."/>
            <person name="Cheng J.F."/>
            <person name="Chertkov O."/>
            <person name="Bruce D."/>
            <person name="Goodwin L."/>
            <person name="Kuske C."/>
            <person name="Brettin T."/>
            <person name="Detter J.C."/>
            <person name="Han C."/>
            <person name="Pitluck S."/>
            <person name="Pati A."/>
            <person name="Mavrommatis K."/>
            <person name="Ivanova N."/>
            <person name="Ovchinnikova G."/>
            <person name="Chen A."/>
            <person name="Palaniappan K."/>
            <person name="Schneider S."/>
            <person name="Rohde M."/>
            <person name="Chain P."/>
            <person name="D'haeseleer P."/>
            <person name="Goker M."/>
            <person name="Bristow J."/>
            <person name="Eisen J.A."/>
            <person name="Markowitz V."/>
            <person name="Kyrpides N.C."/>
            <person name="Klenk H.P."/>
            <person name="Hugenholtz P."/>
        </authorList>
    </citation>
    <scope>NUCLEOTIDE SEQUENCE [LARGE SCALE GENOMIC DNA]</scope>
    <source>
        <strain evidence="2">ATCC 29202 / DSM 20476 / NCTC 11029 / RHS 1</strain>
    </source>
</reference>
<keyword evidence="2" id="KW-1185">Reference proteome</keyword>
<dbReference type="AlphaFoldDB" id="C7N6M4"/>
<dbReference type="Proteomes" id="UP000002026">
    <property type="component" value="Chromosome"/>
</dbReference>
<gene>
    <name evidence="1" type="ordered locus">Shel_15400</name>
</gene>
<sequence length="68" mass="7368">MTYIVIELQTNAAGQTANIVTAYDNQPQAENKFHSILAAAAVSAVPKHAAVILNEDGLIVKQWCYDHS</sequence>
<dbReference type="STRING" id="471855.Shel_15400"/>
<dbReference type="EMBL" id="CP001684">
    <property type="protein sequence ID" value="ACV22559.1"/>
    <property type="molecule type" value="Genomic_DNA"/>
</dbReference>
<evidence type="ECO:0000313" key="2">
    <source>
        <dbReference type="Proteomes" id="UP000002026"/>
    </source>
</evidence>
<protein>
    <submittedName>
        <fullName evidence="1">Uncharacterized protein</fullName>
    </submittedName>
</protein>
<evidence type="ECO:0000313" key="1">
    <source>
        <dbReference type="EMBL" id="ACV22559.1"/>
    </source>
</evidence>
<organism evidence="1 2">
    <name type="scientific">Slackia heliotrinireducens (strain ATCC 29202 / DSM 20476 / NCTC 11029 / RHS 1)</name>
    <name type="common">Peptococcus heliotrinreducens</name>
    <dbReference type="NCBI Taxonomy" id="471855"/>
    <lineage>
        <taxon>Bacteria</taxon>
        <taxon>Bacillati</taxon>
        <taxon>Actinomycetota</taxon>
        <taxon>Coriobacteriia</taxon>
        <taxon>Eggerthellales</taxon>
        <taxon>Eggerthellaceae</taxon>
        <taxon>Slackia</taxon>
    </lineage>
</organism>
<accession>C7N6M4</accession>
<name>C7N6M4_SLAHD</name>
<dbReference type="HOGENOM" id="CLU_2791743_0_0_11"/>
<dbReference type="KEGG" id="shi:Shel_15400"/>
<proteinExistence type="predicted"/>
<dbReference type="RefSeq" id="WP_012798661.1">
    <property type="nucleotide sequence ID" value="NC_013165.1"/>
</dbReference>